<dbReference type="AlphaFoldDB" id="A0A2I4B1U9"/>
<accession>A0A2I4B1U9</accession>
<evidence type="ECO:0000313" key="2">
    <source>
        <dbReference type="Proteomes" id="UP000192220"/>
    </source>
</evidence>
<dbReference type="InParanoid" id="A0A2I4B1U9"/>
<comment type="similarity">
    <text evidence="1">Belongs to the UPF0739 family.</text>
</comment>
<dbReference type="PANTHER" id="PTHR31366:SF2">
    <property type="entry name" value="UPF0739 PROTEIN C1ORF74"/>
    <property type="match status" value="1"/>
</dbReference>
<dbReference type="InterPro" id="IPR027850">
    <property type="entry name" value="DUF4504"/>
</dbReference>
<dbReference type="STRING" id="52670.A0A2I4B1U9"/>
<name>A0A2I4B1U9_AUSLI</name>
<keyword evidence="2" id="KW-1185">Reference proteome</keyword>
<dbReference type="RefSeq" id="XP_013861729.1">
    <property type="nucleotide sequence ID" value="XM_014006275.1"/>
</dbReference>
<sequence>MSVQELFVASARTCLTVGRKSLSVSQSLDLAAQVSAVNVGLKPALLYDSNSASAAQVQRYLSSLQSLQLASESLLLLNLNGNSVVVNAAAVGSHLEQALHGHGVAVVDVRHTLDEAAVTNAQRVELKSTMEGLLLLLERFQQLQEGEESLRIDEECEEWNLCTVFGFLLGFPVAYWFDQTESFENCLSMTPLTVITASATWRVGGAGHRARLYSFSIPAALQEETRSELENWRLRLLERFEQQTVLKDLSISQSTVTLPSVTL</sequence>
<gene>
    <name evidence="3" type="primary">cunh1orf74</name>
</gene>
<evidence type="ECO:0000313" key="3">
    <source>
        <dbReference type="RefSeq" id="XP_013861729.1"/>
    </source>
</evidence>
<dbReference type="OrthoDB" id="10056365at2759"/>
<evidence type="ECO:0000256" key="1">
    <source>
        <dbReference type="ARBA" id="ARBA00007065"/>
    </source>
</evidence>
<reference evidence="3" key="1">
    <citation type="submission" date="2025-08" db="UniProtKB">
        <authorList>
            <consortium name="RefSeq"/>
        </authorList>
    </citation>
    <scope>IDENTIFICATION</scope>
    <source>
        <strain evidence="3">Quisiro</strain>
        <tissue evidence="3">Liver</tissue>
    </source>
</reference>
<dbReference type="CTD" id="103182559"/>
<organism evidence="2 3">
    <name type="scientific">Austrofundulus limnaeus</name>
    <name type="common">Annual killifish</name>
    <dbReference type="NCBI Taxonomy" id="52670"/>
    <lineage>
        <taxon>Eukaryota</taxon>
        <taxon>Metazoa</taxon>
        <taxon>Chordata</taxon>
        <taxon>Craniata</taxon>
        <taxon>Vertebrata</taxon>
        <taxon>Euteleostomi</taxon>
        <taxon>Actinopterygii</taxon>
        <taxon>Neopterygii</taxon>
        <taxon>Teleostei</taxon>
        <taxon>Neoteleostei</taxon>
        <taxon>Acanthomorphata</taxon>
        <taxon>Ovalentaria</taxon>
        <taxon>Atherinomorphae</taxon>
        <taxon>Cyprinodontiformes</taxon>
        <taxon>Rivulidae</taxon>
        <taxon>Austrofundulus</taxon>
    </lineage>
</organism>
<dbReference type="PANTHER" id="PTHR31366">
    <property type="entry name" value="UPF0739 PROTEIN C1ORF74"/>
    <property type="match status" value="1"/>
</dbReference>
<protein>
    <submittedName>
        <fullName evidence="3">UPF0739 protein C1orf74 homolog</fullName>
    </submittedName>
</protein>
<dbReference type="Proteomes" id="UP000192220">
    <property type="component" value="Unplaced"/>
</dbReference>
<proteinExistence type="inferred from homology"/>
<dbReference type="FunCoup" id="A0A2I4B1U9">
    <property type="interactions" value="781"/>
</dbReference>
<dbReference type="KEGG" id="alim:106516088"/>
<dbReference type="Pfam" id="PF14953">
    <property type="entry name" value="DUF4504"/>
    <property type="match status" value="1"/>
</dbReference>